<dbReference type="InterPro" id="IPR017871">
    <property type="entry name" value="ABC_transporter-like_CS"/>
</dbReference>
<evidence type="ECO:0000256" key="4">
    <source>
        <dbReference type="ARBA" id="ARBA00022840"/>
    </source>
</evidence>
<dbReference type="PANTHER" id="PTHR46743:SF2">
    <property type="entry name" value="TEICHOIC ACIDS EXPORT ATP-BINDING PROTEIN TAGH"/>
    <property type="match status" value="1"/>
</dbReference>
<accession>A0ABT7YE06</accession>
<proteinExistence type="inferred from homology"/>
<dbReference type="InterPro" id="IPR027417">
    <property type="entry name" value="P-loop_NTPase"/>
</dbReference>
<dbReference type="InterPro" id="IPR015860">
    <property type="entry name" value="ABC_transpr_TagH-like"/>
</dbReference>
<protein>
    <submittedName>
        <fullName evidence="6">ABC transporter ATP-binding protein</fullName>
    </submittedName>
</protein>
<name>A0ABT7YE06_9BACT</name>
<comment type="caution">
    <text evidence="6">The sequence shown here is derived from an EMBL/GenBank/DDBJ whole genome shotgun (WGS) entry which is preliminary data.</text>
</comment>
<evidence type="ECO:0000259" key="5">
    <source>
        <dbReference type="PROSITE" id="PS50893"/>
    </source>
</evidence>
<evidence type="ECO:0000256" key="3">
    <source>
        <dbReference type="ARBA" id="ARBA00022741"/>
    </source>
</evidence>
<evidence type="ECO:0000256" key="1">
    <source>
        <dbReference type="ARBA" id="ARBA00005417"/>
    </source>
</evidence>
<dbReference type="Proteomes" id="UP001171916">
    <property type="component" value="Unassembled WGS sequence"/>
</dbReference>
<keyword evidence="2" id="KW-0813">Transport</keyword>
<dbReference type="PROSITE" id="PS50893">
    <property type="entry name" value="ABC_TRANSPORTER_2"/>
    <property type="match status" value="1"/>
</dbReference>
<evidence type="ECO:0000313" key="6">
    <source>
        <dbReference type="EMBL" id="MDN3204701.1"/>
    </source>
</evidence>
<dbReference type="EMBL" id="JAUEPH010000004">
    <property type="protein sequence ID" value="MDN3204701.1"/>
    <property type="molecule type" value="Genomic_DNA"/>
</dbReference>
<keyword evidence="7" id="KW-1185">Reference proteome</keyword>
<dbReference type="PROSITE" id="PS00211">
    <property type="entry name" value="ABC_TRANSPORTER_1"/>
    <property type="match status" value="1"/>
</dbReference>
<evidence type="ECO:0000256" key="2">
    <source>
        <dbReference type="ARBA" id="ARBA00022448"/>
    </source>
</evidence>
<dbReference type="SMART" id="SM00382">
    <property type="entry name" value="AAA"/>
    <property type="match status" value="1"/>
</dbReference>
<dbReference type="InterPro" id="IPR050683">
    <property type="entry name" value="Bact_Polysacc_Export_ATP-bd"/>
</dbReference>
<gene>
    <name evidence="6" type="ORF">QVH07_11105</name>
</gene>
<dbReference type="CDD" id="cd03220">
    <property type="entry name" value="ABC_KpsT_Wzt"/>
    <property type="match status" value="1"/>
</dbReference>
<feature type="domain" description="ABC transporter" evidence="5">
    <location>
        <begin position="41"/>
        <end position="265"/>
    </location>
</feature>
<dbReference type="RefSeq" id="WP_290000392.1">
    <property type="nucleotide sequence ID" value="NZ_JAUEPH010000004.1"/>
</dbReference>
<dbReference type="PANTHER" id="PTHR46743">
    <property type="entry name" value="TEICHOIC ACIDS EXPORT ATP-BINDING PROTEIN TAGH"/>
    <property type="match status" value="1"/>
</dbReference>
<dbReference type="InterPro" id="IPR003439">
    <property type="entry name" value="ABC_transporter-like_ATP-bd"/>
</dbReference>
<comment type="similarity">
    <text evidence="1">Belongs to the ABC transporter superfamily.</text>
</comment>
<reference evidence="6" key="1">
    <citation type="submission" date="2023-06" db="EMBL/GenBank/DDBJ databases">
        <title>Robiginitalea aurantiacus sp. nov. and Algoriphagus sediminis sp. nov., isolated from coastal sediment.</title>
        <authorList>
            <person name="Zhou Z.Y."/>
            <person name="An J."/>
            <person name="Jia Y.W."/>
            <person name="Du Z.J."/>
        </authorList>
    </citation>
    <scope>NUCLEOTIDE SEQUENCE</scope>
    <source>
        <strain evidence="6">C2-7</strain>
    </source>
</reference>
<organism evidence="6 7">
    <name type="scientific">Algoriphagus sediminis</name>
    <dbReference type="NCBI Taxonomy" id="3057113"/>
    <lineage>
        <taxon>Bacteria</taxon>
        <taxon>Pseudomonadati</taxon>
        <taxon>Bacteroidota</taxon>
        <taxon>Cytophagia</taxon>
        <taxon>Cytophagales</taxon>
        <taxon>Cyclobacteriaceae</taxon>
        <taxon>Algoriphagus</taxon>
    </lineage>
</organism>
<keyword evidence="3" id="KW-0547">Nucleotide-binding</keyword>
<dbReference type="Gene3D" id="3.40.50.300">
    <property type="entry name" value="P-loop containing nucleotide triphosphate hydrolases"/>
    <property type="match status" value="1"/>
</dbReference>
<dbReference type="GO" id="GO:0005524">
    <property type="term" value="F:ATP binding"/>
    <property type="evidence" value="ECO:0007669"/>
    <property type="project" value="UniProtKB-KW"/>
</dbReference>
<dbReference type="SUPFAM" id="SSF52540">
    <property type="entry name" value="P-loop containing nucleoside triphosphate hydrolases"/>
    <property type="match status" value="1"/>
</dbReference>
<evidence type="ECO:0000313" key="7">
    <source>
        <dbReference type="Proteomes" id="UP001171916"/>
    </source>
</evidence>
<keyword evidence="4 6" id="KW-0067">ATP-binding</keyword>
<sequence length="420" mass="47416">MRVIQVWNLSKRYRLGLREKQSETLVGQISQIIRSPFDNLKRLRDLNRFQSEDESVFWALKEVSFEVKEGEVLGIIGKNGAGKSTLLKILSQITDPTSGKIEIYGRVASLLEVGTGFHPELSGRENIYMNGTILGMTRREIDSKLDEIIDFSGVEKFIDTPVKFYSSGMKVRLGFSVASHLDPEILIIDEVLAVGDYEFQKKCLGKMEDVSKNQGRTVLFVSHNMAAVQNLCSRTLFLEQGKVIANGETNEIVSTYLNRNVNSYLKSQWIAPNFDPEKVFHFLSAAVVLKGKQPCLTLNINVRFRSFLKHKDAFLAIDVSSWDGVNIFQSIPEPKPSIKFSRDETSVKIQLTLPPLVPGIYNVSIWAGTDYSDTLDWQKNILSFEILESPIKDRTTPHSPIHNGYFCPPSTVFKNLNEVS</sequence>
<dbReference type="Pfam" id="PF00005">
    <property type="entry name" value="ABC_tran"/>
    <property type="match status" value="1"/>
</dbReference>
<dbReference type="InterPro" id="IPR003593">
    <property type="entry name" value="AAA+_ATPase"/>
</dbReference>